<dbReference type="GO" id="GO:0003677">
    <property type="term" value="F:DNA binding"/>
    <property type="evidence" value="ECO:0007669"/>
    <property type="project" value="UniProtKB-KW"/>
</dbReference>
<reference evidence="6 7" key="2">
    <citation type="submission" date="2020-04" db="EMBL/GenBank/DDBJ databases">
        <authorList>
            <person name="Fomenkov A."/>
            <person name="Anton B.P."/>
            <person name="Roberts R.J."/>
        </authorList>
    </citation>
    <scope>NUCLEOTIDE SEQUENCE [LARGE SCALE GENOMIC DNA]</scope>
    <source>
        <strain evidence="6 7">S2</strain>
    </source>
</reference>
<reference evidence="6 7" key="1">
    <citation type="submission" date="2020-04" db="EMBL/GenBank/DDBJ databases">
        <title>Genome-Wide Identification of 5-Methylcytosine Sites in Bacterial Genomes By High-Throughput Sequencing of MspJI Restriction Fragments.</title>
        <authorList>
            <person name="Wu V."/>
        </authorList>
    </citation>
    <scope>NUCLEOTIDE SEQUENCE [LARGE SCALE GENOMIC DNA]</scope>
    <source>
        <strain evidence="6 7">S2</strain>
    </source>
</reference>
<dbReference type="InterPro" id="IPR005119">
    <property type="entry name" value="LysR_subst-bd"/>
</dbReference>
<proteinExistence type="inferred from homology"/>
<sequence length="151" mass="17194">MSQQIAHLEKKIGVKLFRRDKHSVELTNAGTVFLKDAKEILKRLDDSIANAKQAEEGVIGTLNIGLLSVPARDFLPQLIRKFRRKHPQVNIRLNYYHIGQMIEKLKSDELDIAFTLSLGLQSIVDWNTRLYGLSPIASFCIKTTRLLIEPV</sequence>
<dbReference type="InterPro" id="IPR036390">
    <property type="entry name" value="WH_DNA-bd_sf"/>
</dbReference>
<dbReference type="Pfam" id="PF03466">
    <property type="entry name" value="LysR_substrate"/>
    <property type="match status" value="1"/>
</dbReference>
<evidence type="ECO:0000256" key="4">
    <source>
        <dbReference type="ARBA" id="ARBA00023163"/>
    </source>
</evidence>
<evidence type="ECO:0000256" key="2">
    <source>
        <dbReference type="ARBA" id="ARBA00023015"/>
    </source>
</evidence>
<evidence type="ECO:0000313" key="7">
    <source>
        <dbReference type="Proteomes" id="UP000501868"/>
    </source>
</evidence>
<evidence type="ECO:0000313" key="6">
    <source>
        <dbReference type="EMBL" id="QIZ10932.1"/>
    </source>
</evidence>
<dbReference type="PROSITE" id="PS50931">
    <property type="entry name" value="HTH_LYSR"/>
    <property type="match status" value="1"/>
</dbReference>
<dbReference type="Proteomes" id="UP000501868">
    <property type="component" value="Chromosome"/>
</dbReference>
<dbReference type="PANTHER" id="PTHR30346:SF0">
    <property type="entry name" value="HCA OPERON TRANSCRIPTIONAL ACTIVATOR HCAR"/>
    <property type="match status" value="1"/>
</dbReference>
<protein>
    <submittedName>
        <fullName evidence="6">LysR family transcriptional regulator</fullName>
    </submittedName>
</protein>
<keyword evidence="4" id="KW-0804">Transcription</keyword>
<name>A0A6H1PBY2_PRIMG</name>
<gene>
    <name evidence="6" type="ORF">HFZ78_13155</name>
</gene>
<evidence type="ECO:0000259" key="5">
    <source>
        <dbReference type="PROSITE" id="PS50931"/>
    </source>
</evidence>
<comment type="similarity">
    <text evidence="1">Belongs to the LysR transcriptional regulatory family.</text>
</comment>
<dbReference type="EMBL" id="CP051128">
    <property type="protein sequence ID" value="QIZ10932.1"/>
    <property type="molecule type" value="Genomic_DNA"/>
</dbReference>
<dbReference type="InterPro" id="IPR036388">
    <property type="entry name" value="WH-like_DNA-bd_sf"/>
</dbReference>
<dbReference type="InterPro" id="IPR000847">
    <property type="entry name" value="LysR_HTH_N"/>
</dbReference>
<dbReference type="AlphaFoldDB" id="A0A6H1PBY2"/>
<feature type="domain" description="HTH lysR-type" evidence="5">
    <location>
        <begin position="1"/>
        <end position="27"/>
    </location>
</feature>
<dbReference type="SUPFAM" id="SSF46785">
    <property type="entry name" value="Winged helix' DNA-binding domain"/>
    <property type="match status" value="1"/>
</dbReference>
<dbReference type="Gene3D" id="3.40.190.10">
    <property type="entry name" value="Periplasmic binding protein-like II"/>
    <property type="match status" value="1"/>
</dbReference>
<keyword evidence="2" id="KW-0805">Transcription regulation</keyword>
<evidence type="ECO:0000256" key="3">
    <source>
        <dbReference type="ARBA" id="ARBA00023125"/>
    </source>
</evidence>
<dbReference type="Pfam" id="PF00126">
    <property type="entry name" value="HTH_1"/>
    <property type="match status" value="1"/>
</dbReference>
<dbReference type="SUPFAM" id="SSF53850">
    <property type="entry name" value="Periplasmic binding protein-like II"/>
    <property type="match status" value="1"/>
</dbReference>
<dbReference type="GO" id="GO:0032993">
    <property type="term" value="C:protein-DNA complex"/>
    <property type="evidence" value="ECO:0007669"/>
    <property type="project" value="TreeGrafter"/>
</dbReference>
<organism evidence="6 7">
    <name type="scientific">Priestia megaterium</name>
    <name type="common">Bacillus megaterium</name>
    <dbReference type="NCBI Taxonomy" id="1404"/>
    <lineage>
        <taxon>Bacteria</taxon>
        <taxon>Bacillati</taxon>
        <taxon>Bacillota</taxon>
        <taxon>Bacilli</taxon>
        <taxon>Bacillales</taxon>
        <taxon>Bacillaceae</taxon>
        <taxon>Priestia</taxon>
    </lineage>
</organism>
<accession>A0A6H1PBY2</accession>
<dbReference type="PANTHER" id="PTHR30346">
    <property type="entry name" value="TRANSCRIPTIONAL DUAL REGULATOR HCAR-RELATED"/>
    <property type="match status" value="1"/>
</dbReference>
<dbReference type="Gene3D" id="1.10.10.10">
    <property type="entry name" value="Winged helix-like DNA-binding domain superfamily/Winged helix DNA-binding domain"/>
    <property type="match status" value="1"/>
</dbReference>
<dbReference type="GO" id="GO:0003700">
    <property type="term" value="F:DNA-binding transcription factor activity"/>
    <property type="evidence" value="ECO:0007669"/>
    <property type="project" value="InterPro"/>
</dbReference>
<evidence type="ECO:0000256" key="1">
    <source>
        <dbReference type="ARBA" id="ARBA00009437"/>
    </source>
</evidence>
<dbReference type="CDD" id="cd05466">
    <property type="entry name" value="PBP2_LTTR_substrate"/>
    <property type="match status" value="1"/>
</dbReference>
<keyword evidence="3" id="KW-0238">DNA-binding</keyword>